<gene>
    <name evidence="8" type="primary">kdsA</name>
    <name evidence="10" type="ORF">J2Z17_001441</name>
</gene>
<dbReference type="HAMAP" id="MF_00056">
    <property type="entry name" value="KDO8P_synth"/>
    <property type="match status" value="1"/>
</dbReference>
<evidence type="ECO:0000256" key="5">
    <source>
        <dbReference type="ARBA" id="ARBA00022490"/>
    </source>
</evidence>
<comment type="subcellular location">
    <subcellularLocation>
        <location evidence="1 8">Cytoplasm</location>
    </subcellularLocation>
</comment>
<dbReference type="NCBIfam" id="TIGR01362">
    <property type="entry name" value="KDO8P_synth"/>
    <property type="match status" value="1"/>
</dbReference>
<comment type="catalytic activity">
    <reaction evidence="7 8">
        <text>D-arabinose 5-phosphate + phosphoenolpyruvate + H2O = 3-deoxy-alpha-D-manno-2-octulosonate-8-phosphate + phosphate</text>
        <dbReference type="Rhea" id="RHEA:14053"/>
        <dbReference type="ChEBI" id="CHEBI:15377"/>
        <dbReference type="ChEBI" id="CHEBI:43474"/>
        <dbReference type="ChEBI" id="CHEBI:57693"/>
        <dbReference type="ChEBI" id="CHEBI:58702"/>
        <dbReference type="ChEBI" id="CHEBI:85985"/>
        <dbReference type="EC" id="2.5.1.55"/>
    </reaction>
</comment>
<keyword evidence="8" id="KW-0448">Lipopolysaccharide biosynthesis</keyword>
<dbReference type="InterPro" id="IPR006218">
    <property type="entry name" value="DAHP1/KDSA"/>
</dbReference>
<proteinExistence type="inferred from homology"/>
<reference evidence="10 11" key="1">
    <citation type="submission" date="2021-03" db="EMBL/GenBank/DDBJ databases">
        <title>Genomic Encyclopedia of Type Strains, Phase IV (KMG-IV): sequencing the most valuable type-strain genomes for metagenomic binning, comparative biology and taxonomic classification.</title>
        <authorList>
            <person name="Goeker M."/>
        </authorList>
    </citation>
    <scope>NUCLEOTIDE SEQUENCE [LARGE SCALE GENOMIC DNA]</scope>
    <source>
        <strain evidence="10 11">DSM 21600</strain>
    </source>
</reference>
<dbReference type="RefSeq" id="WP_209943555.1">
    <property type="nucleotide sequence ID" value="NZ_JAGGJU010000003.1"/>
</dbReference>
<organism evidence="10 11">
    <name type="scientific">Rhizobium halophytocola</name>
    <dbReference type="NCBI Taxonomy" id="735519"/>
    <lineage>
        <taxon>Bacteria</taxon>
        <taxon>Pseudomonadati</taxon>
        <taxon>Pseudomonadota</taxon>
        <taxon>Alphaproteobacteria</taxon>
        <taxon>Hyphomicrobiales</taxon>
        <taxon>Rhizobiaceae</taxon>
        <taxon>Rhizobium/Agrobacterium group</taxon>
        <taxon>Rhizobium</taxon>
    </lineage>
</organism>
<evidence type="ECO:0000313" key="10">
    <source>
        <dbReference type="EMBL" id="MBP1850020.1"/>
    </source>
</evidence>
<keyword evidence="5 8" id="KW-0963">Cytoplasm</keyword>
<evidence type="ECO:0000259" key="9">
    <source>
        <dbReference type="Pfam" id="PF00793"/>
    </source>
</evidence>
<evidence type="ECO:0000256" key="1">
    <source>
        <dbReference type="ARBA" id="ARBA00004496"/>
    </source>
</evidence>
<accession>A0ABS4DWE9</accession>
<dbReference type="Gene3D" id="3.20.20.70">
    <property type="entry name" value="Aldolase class I"/>
    <property type="match status" value="1"/>
</dbReference>
<evidence type="ECO:0000256" key="2">
    <source>
        <dbReference type="ARBA" id="ARBA00004756"/>
    </source>
</evidence>
<dbReference type="EC" id="2.5.1.55" evidence="8"/>
<dbReference type="EMBL" id="JAGGJU010000003">
    <property type="protein sequence ID" value="MBP1850020.1"/>
    <property type="molecule type" value="Genomic_DNA"/>
</dbReference>
<evidence type="ECO:0000256" key="6">
    <source>
        <dbReference type="ARBA" id="ARBA00022679"/>
    </source>
</evidence>
<evidence type="ECO:0000256" key="7">
    <source>
        <dbReference type="ARBA" id="ARBA00049112"/>
    </source>
</evidence>
<evidence type="ECO:0000256" key="4">
    <source>
        <dbReference type="ARBA" id="ARBA00010499"/>
    </source>
</evidence>
<comment type="similarity">
    <text evidence="4 8">Belongs to the KdsA family.</text>
</comment>
<dbReference type="PANTHER" id="PTHR21057">
    <property type="entry name" value="PHOSPHO-2-DEHYDRO-3-DEOXYHEPTONATE ALDOLASE"/>
    <property type="match status" value="1"/>
</dbReference>
<feature type="domain" description="DAHP synthetase I/KDSA" evidence="9">
    <location>
        <begin position="18"/>
        <end position="272"/>
    </location>
</feature>
<dbReference type="Pfam" id="PF00793">
    <property type="entry name" value="DAHP_synth_1"/>
    <property type="match status" value="1"/>
</dbReference>
<evidence type="ECO:0000313" key="11">
    <source>
        <dbReference type="Proteomes" id="UP000759443"/>
    </source>
</evidence>
<dbReference type="Proteomes" id="UP000759443">
    <property type="component" value="Unassembled WGS sequence"/>
</dbReference>
<keyword evidence="11" id="KW-1185">Reference proteome</keyword>
<evidence type="ECO:0000256" key="8">
    <source>
        <dbReference type="HAMAP-Rule" id="MF_00056"/>
    </source>
</evidence>
<keyword evidence="6 8" id="KW-0808">Transferase</keyword>
<evidence type="ECO:0000256" key="3">
    <source>
        <dbReference type="ARBA" id="ARBA00004845"/>
    </source>
</evidence>
<dbReference type="SUPFAM" id="SSF51569">
    <property type="entry name" value="Aldolase"/>
    <property type="match status" value="1"/>
</dbReference>
<protein>
    <recommendedName>
        <fullName evidence="8">2-dehydro-3-deoxyphosphooctonate aldolase</fullName>
        <ecNumber evidence="8">2.5.1.55</ecNumber>
    </recommendedName>
    <alternativeName>
        <fullName evidence="8">3-deoxy-D-manno-octulosonic acid 8-phosphate synthase</fullName>
    </alternativeName>
    <alternativeName>
        <fullName evidence="8">KDO-8-phosphate synthase</fullName>
        <shortName evidence="8">KDO 8-P synthase</shortName>
        <shortName evidence="8">KDOPS</shortName>
    </alternativeName>
    <alternativeName>
        <fullName evidence="8">Phospho-2-dehydro-3-deoxyoctonate aldolase</fullName>
    </alternativeName>
</protein>
<dbReference type="InterPro" id="IPR013785">
    <property type="entry name" value="Aldolase_TIM"/>
</dbReference>
<dbReference type="NCBIfam" id="NF003543">
    <property type="entry name" value="PRK05198.1"/>
    <property type="match status" value="1"/>
</dbReference>
<comment type="pathway">
    <text evidence="3 8">Carbohydrate biosynthesis; 3-deoxy-D-manno-octulosonate biosynthesis; 3-deoxy-D-manno-octulosonate from D-ribulose 5-phosphate: step 2/3.</text>
</comment>
<dbReference type="GO" id="GO:0008676">
    <property type="term" value="F:3-deoxy-8-phosphooctulonate synthase activity"/>
    <property type="evidence" value="ECO:0007669"/>
    <property type="project" value="UniProtKB-EC"/>
</dbReference>
<sequence>MSMSPNSVVTVGEGSTRVSFSNTARFSLICGPCQMESRDHAFMMAGKIKEICDTLGIGLVYKSSFDKANRTSLKGARGIGLDQALEIFADLKKEFGFPVLTDVHTEGHCATVAPVVDILQIPAFLCRQTDLLIAAAKTGRAINVKKGQFLAPWDMKNVLAKIVDSGNPNVLLCERGASFGYNTLVSDFRALPIMADMGSPVVFDATHSVQQPGGQGGSTGGDRRFVETLARAAVAVGVGGLFIEAHDDPDNAPSDGPNMVKLENLSELLEKLLAFDAIAKG</sequence>
<comment type="caution">
    <text evidence="10">The sequence shown here is derived from an EMBL/GenBank/DDBJ whole genome shotgun (WGS) entry which is preliminary data.</text>
</comment>
<dbReference type="InterPro" id="IPR006269">
    <property type="entry name" value="KDO8P_synthase"/>
</dbReference>
<comment type="pathway">
    <text evidence="2">Bacterial outer membrane biogenesis; lipopolysaccharide biosynthesis.</text>
</comment>
<name>A0ABS4DWE9_9HYPH</name>